<keyword evidence="2" id="KW-1185">Reference proteome</keyword>
<sequence length="142" mass="16186">MLAYQDTLLGDELLSDSLKYSRGFRQVVNMMNFLHENSVSDPPLIGTGYRLLSEGRENIQEGIVPFKWFDDNLSDCRFCRPLTLEGIGPVTELDEKCKNSSWPSKLLKDKNSSWPSKLLFASDNPQSFPNLKKSEIGPSRWL</sequence>
<accession>A0A9J6AWH8</accession>
<evidence type="ECO:0000313" key="2">
    <source>
        <dbReference type="Proteomes" id="UP000824120"/>
    </source>
</evidence>
<organism evidence="1 2">
    <name type="scientific">Solanum commersonii</name>
    <name type="common">Commerson's wild potato</name>
    <name type="synonym">Commerson's nightshade</name>
    <dbReference type="NCBI Taxonomy" id="4109"/>
    <lineage>
        <taxon>Eukaryota</taxon>
        <taxon>Viridiplantae</taxon>
        <taxon>Streptophyta</taxon>
        <taxon>Embryophyta</taxon>
        <taxon>Tracheophyta</taxon>
        <taxon>Spermatophyta</taxon>
        <taxon>Magnoliopsida</taxon>
        <taxon>eudicotyledons</taxon>
        <taxon>Gunneridae</taxon>
        <taxon>Pentapetalae</taxon>
        <taxon>asterids</taxon>
        <taxon>lamiids</taxon>
        <taxon>Solanales</taxon>
        <taxon>Solanaceae</taxon>
        <taxon>Solanoideae</taxon>
        <taxon>Solaneae</taxon>
        <taxon>Solanum</taxon>
    </lineage>
</organism>
<proteinExistence type="predicted"/>
<dbReference type="EMBL" id="JACXVP010000001">
    <property type="protein sequence ID" value="KAG5628886.1"/>
    <property type="molecule type" value="Genomic_DNA"/>
</dbReference>
<comment type="caution">
    <text evidence="1">The sequence shown here is derived from an EMBL/GenBank/DDBJ whole genome shotgun (WGS) entry which is preliminary data.</text>
</comment>
<reference evidence="1 2" key="1">
    <citation type="submission" date="2020-09" db="EMBL/GenBank/DDBJ databases">
        <title>De no assembly of potato wild relative species, Solanum commersonii.</title>
        <authorList>
            <person name="Cho K."/>
        </authorList>
    </citation>
    <scope>NUCLEOTIDE SEQUENCE [LARGE SCALE GENOMIC DNA]</scope>
    <source>
        <strain evidence="1">LZ3.2</strain>
        <tissue evidence="1">Leaf</tissue>
    </source>
</reference>
<dbReference type="AlphaFoldDB" id="A0A9J6AWH8"/>
<protein>
    <submittedName>
        <fullName evidence="1">Uncharacterized protein</fullName>
    </submittedName>
</protein>
<evidence type="ECO:0000313" key="1">
    <source>
        <dbReference type="EMBL" id="KAG5628886.1"/>
    </source>
</evidence>
<gene>
    <name evidence="1" type="ORF">H5410_000603</name>
</gene>
<dbReference type="Proteomes" id="UP000824120">
    <property type="component" value="Chromosome 1"/>
</dbReference>
<name>A0A9J6AWH8_SOLCO</name>